<evidence type="ECO:0000313" key="2">
    <source>
        <dbReference type="Proteomes" id="UP000578531"/>
    </source>
</evidence>
<sequence>MYQFKTSEGHTTNLNPIIQELLAWAYIVLITGTADNTLPYCGKNAVPRCVELEHVFHCSYHPEVYCLDKEGKTCVLCEEGERRFEMNQLKVKRSVRDAQVAAALAARADTMATGKVRWDDKLPTVDKLAKTAAKKPQQALKTGNSQNMEYGIAEKIWKGPKGKSPAKVQHTEAIKADETFQAEQYKAKVKPKLRIQRGR</sequence>
<name>A0A8H6FJP9_9LECA</name>
<accession>A0A8H6FJP9</accession>
<evidence type="ECO:0000313" key="1">
    <source>
        <dbReference type="EMBL" id="KAF6229774.1"/>
    </source>
</evidence>
<dbReference type="OrthoDB" id="5452409at2759"/>
<dbReference type="Proteomes" id="UP000578531">
    <property type="component" value="Unassembled WGS sequence"/>
</dbReference>
<proteinExistence type="predicted"/>
<protein>
    <submittedName>
        <fullName evidence="1">Uncharacterized protein</fullName>
    </submittedName>
</protein>
<dbReference type="RefSeq" id="XP_037159966.1">
    <property type="nucleotide sequence ID" value="XM_037313171.1"/>
</dbReference>
<comment type="caution">
    <text evidence="1">The sequence shown here is derived from an EMBL/GenBank/DDBJ whole genome shotgun (WGS) entry which is preliminary data.</text>
</comment>
<dbReference type="AlphaFoldDB" id="A0A8H6FJP9"/>
<gene>
    <name evidence="1" type="ORF">HO173_011290</name>
</gene>
<organism evidence="1 2">
    <name type="scientific">Letharia columbiana</name>
    <dbReference type="NCBI Taxonomy" id="112416"/>
    <lineage>
        <taxon>Eukaryota</taxon>
        <taxon>Fungi</taxon>
        <taxon>Dikarya</taxon>
        <taxon>Ascomycota</taxon>
        <taxon>Pezizomycotina</taxon>
        <taxon>Lecanoromycetes</taxon>
        <taxon>OSLEUM clade</taxon>
        <taxon>Lecanoromycetidae</taxon>
        <taxon>Lecanorales</taxon>
        <taxon>Lecanorineae</taxon>
        <taxon>Parmeliaceae</taxon>
        <taxon>Letharia</taxon>
    </lineage>
</organism>
<reference evidence="1 2" key="1">
    <citation type="journal article" date="2020" name="Genomics">
        <title>Complete, high-quality genomes from long-read metagenomic sequencing of two wolf lichen thalli reveals enigmatic genome architecture.</title>
        <authorList>
            <person name="McKenzie S.K."/>
            <person name="Walston R.F."/>
            <person name="Allen J.L."/>
        </authorList>
    </citation>
    <scope>NUCLEOTIDE SEQUENCE [LARGE SCALE GENOMIC DNA]</scope>
    <source>
        <strain evidence="1">WasteWater2</strain>
    </source>
</reference>
<dbReference type="EMBL" id="JACCJC010000069">
    <property type="protein sequence ID" value="KAF6229774.1"/>
    <property type="molecule type" value="Genomic_DNA"/>
</dbReference>
<dbReference type="GeneID" id="59292933"/>
<keyword evidence="2" id="KW-1185">Reference proteome</keyword>